<feature type="compositionally biased region" description="Basic and acidic residues" evidence="1">
    <location>
        <begin position="20"/>
        <end position="29"/>
    </location>
</feature>
<dbReference type="EMBL" id="JEMX01000062">
    <property type="protein sequence ID" value="EXI78893.1"/>
    <property type="molecule type" value="Genomic_DNA"/>
</dbReference>
<sequence length="44" mass="4678">MPVFRDGIQAAQDGRIDIAAGEHHHDSSREPLTLLSGGASGYFP</sequence>
<dbReference type="PATRIC" id="fig|1454003.3.peg.2774"/>
<evidence type="ECO:0000256" key="1">
    <source>
        <dbReference type="SAM" id="MobiDB-lite"/>
    </source>
</evidence>
<evidence type="ECO:0000313" key="3">
    <source>
        <dbReference type="Proteomes" id="UP000021816"/>
    </source>
</evidence>
<proteinExistence type="predicted"/>
<name>A0A011N8I7_9PROT</name>
<reference evidence="2 3" key="1">
    <citation type="submission" date="2014-02" db="EMBL/GenBank/DDBJ databases">
        <title>Expanding our view of genomic diversity in Candidatus Accumulibacter clades.</title>
        <authorList>
            <person name="Skennerton C.T."/>
            <person name="Barr J.J."/>
            <person name="Slater F.R."/>
            <person name="Bond P.L."/>
            <person name="Tyson G.W."/>
        </authorList>
    </citation>
    <scope>NUCLEOTIDE SEQUENCE [LARGE SCALE GENOMIC DNA]</scope>
    <source>
        <strain evidence="3">BA-92</strain>
    </source>
</reference>
<organism evidence="2 3">
    <name type="scientific">Candidatus Accumulibacter appositus</name>
    <dbReference type="NCBI Taxonomy" id="1454003"/>
    <lineage>
        <taxon>Bacteria</taxon>
        <taxon>Pseudomonadati</taxon>
        <taxon>Pseudomonadota</taxon>
        <taxon>Betaproteobacteria</taxon>
        <taxon>Candidatus Accumulibacter</taxon>
    </lineage>
</organism>
<accession>A0A011N8I7</accession>
<evidence type="ECO:0000313" key="2">
    <source>
        <dbReference type="EMBL" id="EXI78893.1"/>
    </source>
</evidence>
<protein>
    <submittedName>
        <fullName evidence="2">Uncharacterized protein</fullName>
    </submittedName>
</protein>
<feature type="region of interest" description="Disordered" evidence="1">
    <location>
        <begin position="20"/>
        <end position="44"/>
    </location>
</feature>
<comment type="caution">
    <text evidence="2">The sequence shown here is derived from an EMBL/GenBank/DDBJ whole genome shotgun (WGS) entry which is preliminary data.</text>
</comment>
<gene>
    <name evidence="2" type="ORF">AW10_02720</name>
</gene>
<dbReference type="STRING" id="1454003.AW10_02720"/>
<dbReference type="Proteomes" id="UP000021816">
    <property type="component" value="Unassembled WGS sequence"/>
</dbReference>
<dbReference type="AlphaFoldDB" id="A0A011N8I7"/>